<feature type="transmembrane region" description="Helical" evidence="8">
    <location>
        <begin position="288"/>
        <end position="314"/>
    </location>
</feature>
<keyword evidence="2" id="KW-0813">Transport</keyword>
<dbReference type="SUPFAM" id="SSF103473">
    <property type="entry name" value="MFS general substrate transporter"/>
    <property type="match status" value="1"/>
</dbReference>
<keyword evidence="5 8" id="KW-1133">Transmembrane helix</keyword>
<dbReference type="InterPro" id="IPR036259">
    <property type="entry name" value="MFS_trans_sf"/>
</dbReference>
<name>A0ABX1SHJ5_9PSEU</name>
<feature type="transmembrane region" description="Helical" evidence="8">
    <location>
        <begin position="64"/>
        <end position="83"/>
    </location>
</feature>
<dbReference type="InterPro" id="IPR020846">
    <property type="entry name" value="MFS_dom"/>
</dbReference>
<feature type="domain" description="Major facilitator superfamily (MFS) profile" evidence="9">
    <location>
        <begin position="30"/>
        <end position="547"/>
    </location>
</feature>
<evidence type="ECO:0000256" key="7">
    <source>
        <dbReference type="SAM" id="MobiDB-lite"/>
    </source>
</evidence>
<evidence type="ECO:0000256" key="6">
    <source>
        <dbReference type="ARBA" id="ARBA00023136"/>
    </source>
</evidence>
<feature type="transmembrane region" description="Helical" evidence="8">
    <location>
        <begin position="355"/>
        <end position="374"/>
    </location>
</feature>
<evidence type="ECO:0000256" key="4">
    <source>
        <dbReference type="ARBA" id="ARBA00022692"/>
    </source>
</evidence>
<proteinExistence type="predicted"/>
<feature type="transmembrane region" description="Helical" evidence="8">
    <location>
        <begin position="427"/>
        <end position="445"/>
    </location>
</feature>
<dbReference type="InterPro" id="IPR011701">
    <property type="entry name" value="MFS"/>
</dbReference>
<dbReference type="RefSeq" id="WP_169384521.1">
    <property type="nucleotide sequence ID" value="NZ_JAAXLA010000072.1"/>
</dbReference>
<dbReference type="PANTHER" id="PTHR23501">
    <property type="entry name" value="MAJOR FACILITATOR SUPERFAMILY"/>
    <property type="match status" value="1"/>
</dbReference>
<feature type="transmembrane region" description="Helical" evidence="8">
    <location>
        <begin position="245"/>
        <end position="268"/>
    </location>
</feature>
<comment type="caution">
    <text evidence="10">The sequence shown here is derived from an EMBL/GenBank/DDBJ whole genome shotgun (WGS) entry which is preliminary data.</text>
</comment>
<dbReference type="SUPFAM" id="SSF49464">
    <property type="entry name" value="Carboxypeptidase regulatory domain-like"/>
    <property type="match status" value="2"/>
</dbReference>
<keyword evidence="3" id="KW-1003">Cell membrane</keyword>
<dbReference type="PANTHER" id="PTHR23501:SF197">
    <property type="entry name" value="COMD"/>
    <property type="match status" value="1"/>
</dbReference>
<feature type="transmembrane region" description="Helical" evidence="8">
    <location>
        <begin position="326"/>
        <end position="343"/>
    </location>
</feature>
<sequence length="931" mass="95536">MSTEAATRPMEAPAQERGSGELSHRQILTILVGLALGMFLAALDQTVVSTAIRTIADDLSGLSLQAWATTAFLITGTISTPLYGKLSDIYGRKPLFLTAISIFLIGSIMCTFSQSMYQLASFRAVQGLGAGGLFSLALTILGDIVPPRERARYQGYILAVFGTSSVLGPVIGGVLSGQQTILGLDGWRWIFLVNVPIGAVALIVVAKVLNVPHTPRPHRIDWPGAVALAVCLVPLLIVAEQGRDWGWGSSKAVICYVIGLVGFLLWLVAERAYGDDALIPLRLFRNRVFTLTSLAGVVIGMGMFGGIALLPQFLQIVHGASPTESGFLMLPLVAGIMVASIISGQITARTGHYKIFPVIGTLLMVGAMLLMHFRVSVDIPLWELDLYMALFGLGLGSCMQTLVLAVQNAVPARDMGVATASATFFRQLGGTLGTAIFLSVVFSTVPDKIANAFRAAVGTPDFQSALSDPAVRANPANAPVLNALNGGGGADSSGVLNDSSFLQHIDARLARPFLVGFADSMTLTFLIVALVLALAFVLVLFIKELPLRTMSGVQARAAEEAEMPPAPGAVTSPATEIERTQQLYAHEPALVGAAAPAGPAGEAGNGHIGNGYGPSTSRHALLTDDVPTTPAAPAAAFGTEPGSGPEIVGTVHRADGLGLADAVVTVTDPAGRQEARTATAADGSYRLPVPHGGTFLVVAASGAFQPHAAMVAVADRPVRHDVTLTGASGVRGVVHTADPAGGSRAVAGVAITLIDVRGNVAAATVADELGRYQVIGVPDGQYTLTAAAAGYQPVAVSVLLPSGSTTDRDVELPRRARLLGTVTAASSGRGIAEALATLIDPNGTVVGSAVTDADGSFVFEDLAEGTYTLTASGYAPVATVVQVTAGGATTAQVAFTAPTVGTAGPGTPQGDALTQPGLPTPGASIDAGGIR</sequence>
<evidence type="ECO:0000256" key="1">
    <source>
        <dbReference type="ARBA" id="ARBA00004651"/>
    </source>
</evidence>
<evidence type="ECO:0000313" key="10">
    <source>
        <dbReference type="EMBL" id="NMI01062.1"/>
    </source>
</evidence>
<feature type="transmembrane region" description="Helical" evidence="8">
    <location>
        <begin position="27"/>
        <end position="52"/>
    </location>
</feature>
<evidence type="ECO:0000259" key="9">
    <source>
        <dbReference type="PROSITE" id="PS50850"/>
    </source>
</evidence>
<feature type="region of interest" description="Disordered" evidence="7">
    <location>
        <begin position="1"/>
        <end position="20"/>
    </location>
</feature>
<protein>
    <submittedName>
        <fullName evidence="10">MFS transporter</fullName>
    </submittedName>
</protein>
<reference evidence="10 11" key="1">
    <citation type="submission" date="2020-04" db="EMBL/GenBank/DDBJ databases">
        <authorList>
            <person name="Klaysubun C."/>
            <person name="Duangmal K."/>
            <person name="Lipun K."/>
        </authorList>
    </citation>
    <scope>NUCLEOTIDE SEQUENCE [LARGE SCALE GENOMIC DNA]</scope>
    <source>
        <strain evidence="10 11">K10HN5</strain>
    </source>
</reference>
<dbReference type="Gene3D" id="2.60.40.1120">
    <property type="entry name" value="Carboxypeptidase-like, regulatory domain"/>
    <property type="match status" value="3"/>
</dbReference>
<evidence type="ECO:0000256" key="3">
    <source>
        <dbReference type="ARBA" id="ARBA00022475"/>
    </source>
</evidence>
<evidence type="ECO:0000256" key="2">
    <source>
        <dbReference type="ARBA" id="ARBA00022448"/>
    </source>
</evidence>
<feature type="transmembrane region" description="Helical" evidence="8">
    <location>
        <begin position="187"/>
        <end position="208"/>
    </location>
</feature>
<evidence type="ECO:0000313" key="11">
    <source>
        <dbReference type="Proteomes" id="UP000820669"/>
    </source>
</evidence>
<feature type="transmembrane region" description="Helical" evidence="8">
    <location>
        <begin position="156"/>
        <end position="175"/>
    </location>
</feature>
<evidence type="ECO:0000256" key="5">
    <source>
        <dbReference type="ARBA" id="ARBA00022989"/>
    </source>
</evidence>
<feature type="transmembrane region" description="Helical" evidence="8">
    <location>
        <begin position="521"/>
        <end position="542"/>
    </location>
</feature>
<feature type="region of interest" description="Disordered" evidence="7">
    <location>
        <begin position="901"/>
        <end position="931"/>
    </location>
</feature>
<feature type="transmembrane region" description="Helical" evidence="8">
    <location>
        <begin position="95"/>
        <end position="117"/>
    </location>
</feature>
<evidence type="ECO:0000256" key="8">
    <source>
        <dbReference type="SAM" id="Phobius"/>
    </source>
</evidence>
<dbReference type="Proteomes" id="UP000820669">
    <property type="component" value="Unassembled WGS sequence"/>
</dbReference>
<comment type="subcellular location">
    <subcellularLocation>
        <location evidence="1">Cell membrane</location>
        <topology evidence="1">Multi-pass membrane protein</topology>
    </subcellularLocation>
</comment>
<feature type="transmembrane region" description="Helical" evidence="8">
    <location>
        <begin position="123"/>
        <end position="144"/>
    </location>
</feature>
<feature type="transmembrane region" description="Helical" evidence="8">
    <location>
        <begin position="220"/>
        <end position="239"/>
    </location>
</feature>
<dbReference type="PROSITE" id="PS50850">
    <property type="entry name" value="MFS"/>
    <property type="match status" value="1"/>
</dbReference>
<keyword evidence="11" id="KW-1185">Reference proteome</keyword>
<accession>A0ABX1SHJ5</accession>
<dbReference type="NCBIfam" id="TIGR00711">
    <property type="entry name" value="efflux_EmrB"/>
    <property type="match status" value="1"/>
</dbReference>
<dbReference type="Gene3D" id="1.20.1250.20">
    <property type="entry name" value="MFS general substrate transporter like domains"/>
    <property type="match status" value="1"/>
</dbReference>
<dbReference type="InterPro" id="IPR004638">
    <property type="entry name" value="EmrB-like"/>
</dbReference>
<dbReference type="CDD" id="cd17502">
    <property type="entry name" value="MFS_Azr1_MDR_like"/>
    <property type="match status" value="1"/>
</dbReference>
<gene>
    <name evidence="10" type="ORF">HF526_27710</name>
</gene>
<keyword evidence="4 8" id="KW-0812">Transmembrane</keyword>
<dbReference type="EMBL" id="JAAXLA010000072">
    <property type="protein sequence ID" value="NMI01062.1"/>
    <property type="molecule type" value="Genomic_DNA"/>
</dbReference>
<feature type="transmembrane region" description="Helical" evidence="8">
    <location>
        <begin position="386"/>
        <end position="406"/>
    </location>
</feature>
<dbReference type="Pfam" id="PF13620">
    <property type="entry name" value="CarboxypepD_reg"/>
    <property type="match status" value="3"/>
</dbReference>
<keyword evidence="6 8" id="KW-0472">Membrane</keyword>
<organism evidence="10 11">
    <name type="scientific">Pseudonocardia acidicola</name>
    <dbReference type="NCBI Taxonomy" id="2724939"/>
    <lineage>
        <taxon>Bacteria</taxon>
        <taxon>Bacillati</taxon>
        <taxon>Actinomycetota</taxon>
        <taxon>Actinomycetes</taxon>
        <taxon>Pseudonocardiales</taxon>
        <taxon>Pseudonocardiaceae</taxon>
        <taxon>Pseudonocardia</taxon>
    </lineage>
</organism>
<dbReference type="InterPro" id="IPR008969">
    <property type="entry name" value="CarboxyPept-like_regulatory"/>
</dbReference>
<dbReference type="Pfam" id="PF07690">
    <property type="entry name" value="MFS_1"/>
    <property type="match status" value="1"/>
</dbReference>
<dbReference type="SUPFAM" id="SSF49478">
    <property type="entry name" value="Cna protein B-type domain"/>
    <property type="match status" value="1"/>
</dbReference>